<evidence type="ECO:0000256" key="1">
    <source>
        <dbReference type="ARBA" id="ARBA00004442"/>
    </source>
</evidence>
<dbReference type="Gene3D" id="3.30.1330.60">
    <property type="entry name" value="OmpA-like domain"/>
    <property type="match status" value="1"/>
</dbReference>
<dbReference type="InterPro" id="IPR036737">
    <property type="entry name" value="OmpA-like_sf"/>
</dbReference>
<feature type="signal peptide" evidence="5">
    <location>
        <begin position="1"/>
        <end position="28"/>
    </location>
</feature>
<comment type="subcellular location">
    <subcellularLocation>
        <location evidence="1">Cell outer membrane</location>
    </subcellularLocation>
</comment>
<evidence type="ECO:0000256" key="4">
    <source>
        <dbReference type="PROSITE-ProRule" id="PRU00473"/>
    </source>
</evidence>
<keyword evidence="8" id="KW-1185">Reference proteome</keyword>
<feature type="chain" id="PRO_5035429399" evidence="5">
    <location>
        <begin position="29"/>
        <end position="301"/>
    </location>
</feature>
<dbReference type="Pfam" id="PF00691">
    <property type="entry name" value="OmpA"/>
    <property type="match status" value="1"/>
</dbReference>
<sequence>MKKVNAVNKYIKSALIISAMLSSGGLHANVFLEGQSVGVIPQSDTTYFSTPQVVPEQAQLIYYYPASVNAGPLNIYLDKEFHTALLPGEFTTLCVSAGQHTLAAAVNDAPLYQQKANAGVNAQFNGGKTYFVRSAVSNGIVSEAVTRQQAEQELPVMNRSTRLVNRASGMQTCRYVGSGKDVTLIMDAVRFRFAGSSYDQMLPESQRKLDRLIDFTRRSNNVSSINLVGYTDGIGNSESNRRLSEARAETVRQALIGAGIDASIINVQGLGVAQTAGGCSKRQEDGCNKMSRRVDIMINSH</sequence>
<comment type="caution">
    <text evidence="7">The sequence shown here is derived from an EMBL/GenBank/DDBJ whole genome shotgun (WGS) entry which is preliminary data.</text>
</comment>
<dbReference type="AlphaFoldDB" id="A0A8K0V9B3"/>
<organism evidence="7 8">
    <name type="scientific">Tenebrionibacter intestinalis</name>
    <dbReference type="NCBI Taxonomy" id="2799638"/>
    <lineage>
        <taxon>Bacteria</taxon>
        <taxon>Pseudomonadati</taxon>
        <taxon>Pseudomonadota</taxon>
        <taxon>Gammaproteobacteria</taxon>
        <taxon>Enterobacterales</taxon>
        <taxon>Enterobacteriaceae</taxon>
        <taxon>Tenebrionibacter/Tenebrionicola group</taxon>
        <taxon>Tenebrionibacter</taxon>
    </lineage>
</organism>
<reference evidence="7" key="1">
    <citation type="submission" date="2021-01" db="EMBL/GenBank/DDBJ databases">
        <title>Intestinitalea alba gen. nov., sp. nov., a novel genus of the family Enterobacteriaceae, isolated from the gut of the plastic-eating mealworm Tenebrio molitor L.</title>
        <authorList>
            <person name="Yang Y."/>
        </authorList>
    </citation>
    <scope>NUCLEOTIDE SEQUENCE</scope>
    <source>
        <strain evidence="7">BIT-L3</strain>
    </source>
</reference>
<keyword evidence="3" id="KW-0998">Cell outer membrane</keyword>
<dbReference type="GO" id="GO:0009279">
    <property type="term" value="C:cell outer membrane"/>
    <property type="evidence" value="ECO:0007669"/>
    <property type="project" value="UniProtKB-SubCell"/>
</dbReference>
<dbReference type="Proteomes" id="UP000659047">
    <property type="component" value="Unassembled WGS sequence"/>
</dbReference>
<dbReference type="SUPFAM" id="SSF103088">
    <property type="entry name" value="OmpA-like"/>
    <property type="match status" value="1"/>
</dbReference>
<proteinExistence type="predicted"/>
<evidence type="ECO:0000259" key="6">
    <source>
        <dbReference type="PROSITE" id="PS51123"/>
    </source>
</evidence>
<keyword evidence="5" id="KW-0732">Signal</keyword>
<evidence type="ECO:0000256" key="2">
    <source>
        <dbReference type="ARBA" id="ARBA00023136"/>
    </source>
</evidence>
<accession>A0A8K0V9B3</accession>
<dbReference type="InterPro" id="IPR050330">
    <property type="entry name" value="Bact_OuterMem_StrucFunc"/>
</dbReference>
<dbReference type="InterPro" id="IPR006664">
    <property type="entry name" value="OMP_bac"/>
</dbReference>
<dbReference type="PRINTS" id="PR01021">
    <property type="entry name" value="OMPADOMAIN"/>
</dbReference>
<dbReference type="PROSITE" id="PS51123">
    <property type="entry name" value="OMPA_2"/>
    <property type="match status" value="1"/>
</dbReference>
<dbReference type="RefSeq" id="WP_238714782.1">
    <property type="nucleotide sequence ID" value="NZ_JAEPBH010000043.1"/>
</dbReference>
<dbReference type="EMBL" id="JAEPBH010000043">
    <property type="protein sequence ID" value="MBK4716560.1"/>
    <property type="molecule type" value="Genomic_DNA"/>
</dbReference>
<evidence type="ECO:0000256" key="3">
    <source>
        <dbReference type="ARBA" id="ARBA00023237"/>
    </source>
</evidence>
<dbReference type="CDD" id="cd07185">
    <property type="entry name" value="OmpA_C-like"/>
    <property type="match status" value="1"/>
</dbReference>
<dbReference type="PANTHER" id="PTHR30329">
    <property type="entry name" value="STATOR ELEMENT OF FLAGELLAR MOTOR COMPLEX"/>
    <property type="match status" value="1"/>
</dbReference>
<dbReference type="InterPro" id="IPR006665">
    <property type="entry name" value="OmpA-like"/>
</dbReference>
<name>A0A8K0V9B3_9ENTR</name>
<protein>
    <submittedName>
        <fullName evidence="7">OmpA family protein</fullName>
    </submittedName>
</protein>
<evidence type="ECO:0000313" key="7">
    <source>
        <dbReference type="EMBL" id="MBK4716560.1"/>
    </source>
</evidence>
<feature type="domain" description="OmpA-like" evidence="6">
    <location>
        <begin position="178"/>
        <end position="301"/>
    </location>
</feature>
<evidence type="ECO:0000313" key="8">
    <source>
        <dbReference type="Proteomes" id="UP000659047"/>
    </source>
</evidence>
<gene>
    <name evidence="7" type="ORF">JJB97_14725</name>
</gene>
<evidence type="ECO:0000256" key="5">
    <source>
        <dbReference type="SAM" id="SignalP"/>
    </source>
</evidence>
<dbReference type="PANTHER" id="PTHR30329:SF21">
    <property type="entry name" value="LIPOPROTEIN YIAD-RELATED"/>
    <property type="match status" value="1"/>
</dbReference>
<keyword evidence="2 4" id="KW-0472">Membrane</keyword>